<sequence length="163" mass="18227">MFRKEFIGICMVLLVGIAALVFVGMTEKKAVVSGGDHGHGHGHGHGSQDQDHGHDHAADVGPNGGKLLKYDPLQLELVIYEKGTPPHFRVYASNDHKPIDPQDVTLSIELERLGDKVTVFHFKPGPGYLFCEQEVEEPHSFFIKVLAEWKGQKFDWQYSQHEG</sequence>
<evidence type="ECO:0000313" key="5">
    <source>
        <dbReference type="Proteomes" id="UP000807825"/>
    </source>
</evidence>
<dbReference type="EMBL" id="JACRDE010000298">
    <property type="protein sequence ID" value="MBI5250030.1"/>
    <property type="molecule type" value="Genomic_DNA"/>
</dbReference>
<comment type="caution">
    <text evidence="4">The sequence shown here is derived from an EMBL/GenBank/DDBJ whole genome shotgun (WGS) entry which is preliminary data.</text>
</comment>
<protein>
    <recommendedName>
        <fullName evidence="3">CzcB N-terminal domain-containing protein</fullName>
    </recommendedName>
</protein>
<feature type="domain" description="CzcB N-terminal" evidence="3">
    <location>
        <begin position="65"/>
        <end position="156"/>
    </location>
</feature>
<name>A0A9D6V3N1_9BACT</name>
<dbReference type="AlphaFoldDB" id="A0A9D6V3N1"/>
<feature type="transmembrane region" description="Helical" evidence="2">
    <location>
        <begin position="6"/>
        <end position="25"/>
    </location>
</feature>
<dbReference type="Pfam" id="PF25971">
    <property type="entry name" value="CzcB_N"/>
    <property type="match status" value="1"/>
</dbReference>
<evidence type="ECO:0000313" key="4">
    <source>
        <dbReference type="EMBL" id="MBI5250030.1"/>
    </source>
</evidence>
<accession>A0A9D6V3N1</accession>
<dbReference type="InterPro" id="IPR058646">
    <property type="entry name" value="CzcB_N"/>
</dbReference>
<reference evidence="4" key="1">
    <citation type="submission" date="2020-07" db="EMBL/GenBank/DDBJ databases">
        <title>Huge and variable diversity of episymbiotic CPR bacteria and DPANN archaea in groundwater ecosystems.</title>
        <authorList>
            <person name="He C.Y."/>
            <person name="Keren R."/>
            <person name="Whittaker M."/>
            <person name="Farag I.F."/>
            <person name="Doudna J."/>
            <person name="Cate J.H.D."/>
            <person name="Banfield J.F."/>
        </authorList>
    </citation>
    <scope>NUCLEOTIDE SEQUENCE</scope>
    <source>
        <strain evidence="4">NC_groundwater_1664_Pr3_B-0.1um_52_9</strain>
    </source>
</reference>
<feature type="compositionally biased region" description="Basic and acidic residues" evidence="1">
    <location>
        <begin position="46"/>
        <end position="58"/>
    </location>
</feature>
<proteinExistence type="predicted"/>
<evidence type="ECO:0000259" key="3">
    <source>
        <dbReference type="Pfam" id="PF25971"/>
    </source>
</evidence>
<evidence type="ECO:0000256" key="2">
    <source>
        <dbReference type="SAM" id="Phobius"/>
    </source>
</evidence>
<feature type="region of interest" description="Disordered" evidence="1">
    <location>
        <begin position="33"/>
        <end position="61"/>
    </location>
</feature>
<keyword evidence="2" id="KW-0472">Membrane</keyword>
<keyword evidence="2" id="KW-0812">Transmembrane</keyword>
<feature type="non-terminal residue" evidence="4">
    <location>
        <position position="163"/>
    </location>
</feature>
<keyword evidence="2" id="KW-1133">Transmembrane helix</keyword>
<dbReference type="Proteomes" id="UP000807825">
    <property type="component" value="Unassembled WGS sequence"/>
</dbReference>
<organism evidence="4 5">
    <name type="scientific">Desulfomonile tiedjei</name>
    <dbReference type="NCBI Taxonomy" id="2358"/>
    <lineage>
        <taxon>Bacteria</taxon>
        <taxon>Pseudomonadati</taxon>
        <taxon>Thermodesulfobacteriota</taxon>
        <taxon>Desulfomonilia</taxon>
        <taxon>Desulfomonilales</taxon>
        <taxon>Desulfomonilaceae</taxon>
        <taxon>Desulfomonile</taxon>
    </lineage>
</organism>
<evidence type="ECO:0000256" key="1">
    <source>
        <dbReference type="SAM" id="MobiDB-lite"/>
    </source>
</evidence>
<gene>
    <name evidence="4" type="ORF">HY912_11095</name>
</gene>